<dbReference type="Proteomes" id="UP000214975">
    <property type="component" value="Chromosome"/>
</dbReference>
<organism evidence="3 4">
    <name type="scientific">Thermoanaerobacterium thermosaccharolyticum</name>
    <name type="common">Clostridium thermosaccharolyticum</name>
    <dbReference type="NCBI Taxonomy" id="1517"/>
    <lineage>
        <taxon>Bacteria</taxon>
        <taxon>Bacillati</taxon>
        <taxon>Bacillota</taxon>
        <taxon>Clostridia</taxon>
        <taxon>Thermoanaerobacterales</taxon>
        <taxon>Thermoanaerobacteraceae</taxon>
        <taxon>Thermoanaerobacterium</taxon>
    </lineage>
</organism>
<dbReference type="InterPro" id="IPR000825">
    <property type="entry name" value="SUF_FeS_clus_asmbl_SufBD_core"/>
</dbReference>
<dbReference type="PANTHER" id="PTHR43575">
    <property type="entry name" value="PROTEIN ABCI7, CHLOROPLASTIC"/>
    <property type="match status" value="1"/>
</dbReference>
<dbReference type="AlphaFoldDB" id="A0A223HXV6"/>
<name>A0A223HXV6_THETR</name>
<gene>
    <name evidence="3" type="ORF">Thert_01228</name>
</gene>
<evidence type="ECO:0000313" key="4">
    <source>
        <dbReference type="Proteomes" id="UP000214975"/>
    </source>
</evidence>
<protein>
    <submittedName>
        <fullName evidence="3">ABC transporter permease</fullName>
    </submittedName>
</protein>
<evidence type="ECO:0000313" key="3">
    <source>
        <dbReference type="EMBL" id="AST57313.1"/>
    </source>
</evidence>
<dbReference type="PANTHER" id="PTHR43575:SF1">
    <property type="entry name" value="PROTEIN ABCI7, CHLOROPLASTIC"/>
    <property type="match status" value="1"/>
</dbReference>
<proteinExistence type="inferred from homology"/>
<evidence type="ECO:0000256" key="1">
    <source>
        <dbReference type="ARBA" id="ARBA00043967"/>
    </source>
</evidence>
<accession>A0A223HXV6</accession>
<feature type="domain" description="SUF system FeS cluster assembly SufBD core" evidence="2">
    <location>
        <begin position="133"/>
        <end position="360"/>
    </location>
</feature>
<dbReference type="RefSeq" id="WP_094397172.1">
    <property type="nucleotide sequence ID" value="NZ_CP016893.1"/>
</dbReference>
<dbReference type="SUPFAM" id="SSF101960">
    <property type="entry name" value="Stabilizer of iron transporter SufD"/>
    <property type="match status" value="1"/>
</dbReference>
<dbReference type="EMBL" id="CP016893">
    <property type="protein sequence ID" value="AST57313.1"/>
    <property type="molecule type" value="Genomic_DNA"/>
</dbReference>
<dbReference type="NCBIfam" id="TIGR01981">
    <property type="entry name" value="sufD"/>
    <property type="match status" value="1"/>
</dbReference>
<sequence>MIKSLDYNTIQELIKSSGSEEKELRVKGYEVFSKVPMPMWKRVKLDDVHIPYYKEYKSAIIKNEEQDGLVTNLITKALMDDDLNSLNTALKRNFGVDDKFKNMVLAFYNTGFSIRALPNSNIKLPIAVNYAVNGDDDTIIDLNLIIAERASNMTVMFDYSSEKRGFHNGLTVVIAKDGSNVNIVKIQRLSDDSSNFDNNIVITGNDASVRWTQVDLGSRVDAYDITAELEGTGSSAYLNSIFLGTKNQSHDMSYKVNHIAPRTESNVDVKGALKDTSKAVFRGNLDMKRGAKKAKGNESEVVLLLDKTVRSDAIPALWCSEDDVQANHSASAGQIDENKLYYMMSRGLSIDEAKLLMVEASFNPVIDTLPSDTMRESIRDYIGRRISG</sequence>
<evidence type="ECO:0000259" key="2">
    <source>
        <dbReference type="Pfam" id="PF01458"/>
    </source>
</evidence>
<dbReference type="InterPro" id="IPR055346">
    <property type="entry name" value="Fe-S_cluster_assembly_SufBD"/>
</dbReference>
<reference evidence="3 4" key="1">
    <citation type="submission" date="2016-08" db="EMBL/GenBank/DDBJ databases">
        <title>A novel genetic cassette of butanologenic Thermoanaerobacterium thermosaccharolyticum that directly convert cellulose to butanol.</title>
        <authorList>
            <person name="Li T."/>
            <person name="He J."/>
        </authorList>
    </citation>
    <scope>NUCLEOTIDE SEQUENCE [LARGE SCALE GENOMIC DNA]</scope>
    <source>
        <strain evidence="3 4">TG57</strain>
    </source>
</reference>
<dbReference type="Pfam" id="PF01458">
    <property type="entry name" value="SUFBD_core"/>
    <property type="match status" value="1"/>
</dbReference>
<dbReference type="InterPro" id="IPR037284">
    <property type="entry name" value="SUF_FeS_clus_asmbl_SufBD_sf"/>
</dbReference>
<dbReference type="InterPro" id="IPR011542">
    <property type="entry name" value="SUF_FeS_clus_asmbl_SufD"/>
</dbReference>
<comment type="similarity">
    <text evidence="1">Belongs to the iron-sulfur cluster assembly SufBD family.</text>
</comment>
<dbReference type="GO" id="GO:0016226">
    <property type="term" value="P:iron-sulfur cluster assembly"/>
    <property type="evidence" value="ECO:0007669"/>
    <property type="project" value="InterPro"/>
</dbReference>